<keyword evidence="2" id="KW-0472">Membrane</keyword>
<comment type="caution">
    <text evidence="4">The sequence shown here is derived from an EMBL/GenBank/DDBJ whole genome shotgun (WGS) entry which is preliminary data.</text>
</comment>
<dbReference type="InterPro" id="IPR003869">
    <property type="entry name" value="Polysac_CapD-like"/>
</dbReference>
<comment type="similarity">
    <text evidence="1">Belongs to the polysaccharide synthase family.</text>
</comment>
<dbReference type="RefSeq" id="WP_197530824.1">
    <property type="nucleotide sequence ID" value="NZ_SJPS01000006.1"/>
</dbReference>
<accession>A0A5C6CKZ1</accession>
<keyword evidence="5" id="KW-1185">Reference proteome</keyword>
<organism evidence="4 5">
    <name type="scientific">Bythopirellula polymerisocia</name>
    <dbReference type="NCBI Taxonomy" id="2528003"/>
    <lineage>
        <taxon>Bacteria</taxon>
        <taxon>Pseudomonadati</taxon>
        <taxon>Planctomycetota</taxon>
        <taxon>Planctomycetia</taxon>
        <taxon>Pirellulales</taxon>
        <taxon>Lacipirellulaceae</taxon>
        <taxon>Bythopirellula</taxon>
    </lineage>
</organism>
<reference evidence="4 5" key="1">
    <citation type="submission" date="2019-02" db="EMBL/GenBank/DDBJ databases">
        <title>Deep-cultivation of Planctomycetes and their phenomic and genomic characterization uncovers novel biology.</title>
        <authorList>
            <person name="Wiegand S."/>
            <person name="Jogler M."/>
            <person name="Boedeker C."/>
            <person name="Pinto D."/>
            <person name="Vollmers J."/>
            <person name="Rivas-Marin E."/>
            <person name="Kohn T."/>
            <person name="Peeters S.H."/>
            <person name="Heuer A."/>
            <person name="Rast P."/>
            <person name="Oberbeckmann S."/>
            <person name="Bunk B."/>
            <person name="Jeske O."/>
            <person name="Meyerdierks A."/>
            <person name="Storesund J.E."/>
            <person name="Kallscheuer N."/>
            <person name="Luecker S."/>
            <person name="Lage O.M."/>
            <person name="Pohl T."/>
            <person name="Merkel B.J."/>
            <person name="Hornburger P."/>
            <person name="Mueller R.-W."/>
            <person name="Bruemmer F."/>
            <person name="Labrenz M."/>
            <person name="Spormann A.M."/>
            <person name="Op Den Camp H."/>
            <person name="Overmann J."/>
            <person name="Amann R."/>
            <person name="Jetten M.S.M."/>
            <person name="Mascher T."/>
            <person name="Medema M.H."/>
            <person name="Devos D.P."/>
            <person name="Kaster A.-K."/>
            <person name="Ovreas L."/>
            <person name="Rohde M."/>
            <person name="Galperin M.Y."/>
            <person name="Jogler C."/>
        </authorList>
    </citation>
    <scope>NUCLEOTIDE SEQUENCE [LARGE SCALE GENOMIC DNA]</scope>
    <source>
        <strain evidence="4 5">Pla144</strain>
    </source>
</reference>
<evidence type="ECO:0000259" key="3">
    <source>
        <dbReference type="Pfam" id="PF02719"/>
    </source>
</evidence>
<protein>
    <submittedName>
        <fullName evidence="4">UDP-N-acetyl-alpha-D-glucosamine C6 dehydratase</fullName>
        <ecNumber evidence="4">4.2.1.135</ecNumber>
    </submittedName>
</protein>
<keyword evidence="2" id="KW-0812">Transmembrane</keyword>
<evidence type="ECO:0000256" key="2">
    <source>
        <dbReference type="SAM" id="Phobius"/>
    </source>
</evidence>
<gene>
    <name evidence="4" type="primary">pglF</name>
    <name evidence="4" type="ORF">Pla144_39710</name>
</gene>
<dbReference type="Pfam" id="PF13727">
    <property type="entry name" value="CoA_binding_3"/>
    <property type="match status" value="1"/>
</dbReference>
<dbReference type="CDD" id="cd05237">
    <property type="entry name" value="UDP_invert_4-6DH_SDR_e"/>
    <property type="match status" value="1"/>
</dbReference>
<evidence type="ECO:0000313" key="4">
    <source>
        <dbReference type="EMBL" id="TWU23796.1"/>
    </source>
</evidence>
<evidence type="ECO:0000256" key="1">
    <source>
        <dbReference type="ARBA" id="ARBA00007430"/>
    </source>
</evidence>
<dbReference type="Gene3D" id="3.40.50.720">
    <property type="entry name" value="NAD(P)-binding Rossmann-like Domain"/>
    <property type="match status" value="2"/>
</dbReference>
<dbReference type="AlphaFoldDB" id="A0A5C6CKZ1"/>
<proteinExistence type="inferred from homology"/>
<evidence type="ECO:0000313" key="5">
    <source>
        <dbReference type="Proteomes" id="UP000318437"/>
    </source>
</evidence>
<feature type="domain" description="Polysaccharide biosynthesis protein CapD-like" evidence="3">
    <location>
        <begin position="304"/>
        <end position="586"/>
    </location>
</feature>
<dbReference type="InterPro" id="IPR051203">
    <property type="entry name" value="Polysaccharide_Synthase-Rel"/>
</dbReference>
<dbReference type="GO" id="GO:0016829">
    <property type="term" value="F:lyase activity"/>
    <property type="evidence" value="ECO:0007669"/>
    <property type="project" value="UniProtKB-KW"/>
</dbReference>
<feature type="transmembrane region" description="Helical" evidence="2">
    <location>
        <begin position="102"/>
        <end position="123"/>
    </location>
</feature>
<dbReference type="EMBL" id="SJPS01000006">
    <property type="protein sequence ID" value="TWU23796.1"/>
    <property type="molecule type" value="Genomic_DNA"/>
</dbReference>
<keyword evidence="2" id="KW-1133">Transmembrane helix</keyword>
<dbReference type="EC" id="4.2.1.135" evidence="4"/>
<dbReference type="PANTHER" id="PTHR43318">
    <property type="entry name" value="UDP-N-ACETYLGLUCOSAMINE 4,6-DEHYDRATASE"/>
    <property type="match status" value="1"/>
</dbReference>
<sequence length="644" mass="71316">MAPCSSWPVQLKLVFIKFGMQLDRIKNRLLATTLLAVPCLAAYYLAFLVRFDGALNEFARFTFGYSLLWVMTVKVVTLLHARIHQHCARYVTFHDMLSLVRAVTISSVAIMLVDAMLITNVVIPRSVVLLDWGCTVLLLAAVRIAPRLVRDGYWHRVSSQEGCPVLIVGANDAGEALLRSLRSNPTMPYRVVGFLDDRPEYWGRRIAGIPVLGTQTDLPTLVIQHKIEEVLITSGTLPGKEVRRLVELASRENFRVKVLPSYEQLVGEKVDVNPRSVAIADLLQRPSVQLDDAKIRNWLTGKVVLVSGSAGSIGSEICRQLVELTPAKIVIVDRSETGQFFLERELRQLAPHISIEVALADLTDATRLQAVFETYRPQIIFHAAAYKHVPLMEAHAGEAIKNIVLATKNMVDLAEEFEAESFVMISTDKAVNPTSVMGSCKRLAEQYVEAKAGTSPCRLVTVRFGNVLDSAGSVVPIFREQIANGGPVTITHPDMIRYFMLIPEAAQLVIQAGAMGRGGEIFVLDMGEPVRILDLARDMIRLSGLRVDEDIEITVTGLRPGEKLYEELYGIEEQHLPTGHEKIMTAIGRPRNLMEVLHDIRSLSEILDEPNNTVRSALAEIIPVLRPTIAIPIDAPLSATRRAA</sequence>
<keyword evidence="4" id="KW-0456">Lyase</keyword>
<feature type="transmembrane region" description="Helical" evidence="2">
    <location>
        <begin position="29"/>
        <end position="51"/>
    </location>
</feature>
<dbReference type="PANTHER" id="PTHR43318:SF1">
    <property type="entry name" value="POLYSACCHARIDE BIOSYNTHESIS PROTEIN EPSC-RELATED"/>
    <property type="match status" value="1"/>
</dbReference>
<feature type="transmembrane region" description="Helical" evidence="2">
    <location>
        <begin position="63"/>
        <end position="81"/>
    </location>
</feature>
<name>A0A5C6CKZ1_9BACT</name>
<dbReference type="InterPro" id="IPR036291">
    <property type="entry name" value="NAD(P)-bd_dom_sf"/>
</dbReference>
<dbReference type="Proteomes" id="UP000318437">
    <property type="component" value="Unassembled WGS sequence"/>
</dbReference>
<dbReference type="Pfam" id="PF02719">
    <property type="entry name" value="Polysacc_synt_2"/>
    <property type="match status" value="1"/>
</dbReference>
<dbReference type="SUPFAM" id="SSF51735">
    <property type="entry name" value="NAD(P)-binding Rossmann-fold domains"/>
    <property type="match status" value="2"/>
</dbReference>